<keyword evidence="7" id="KW-1185">Reference proteome</keyword>
<dbReference type="STRING" id="1423959.SAMN05444407_10354"/>
<evidence type="ECO:0000256" key="1">
    <source>
        <dbReference type="ARBA" id="ARBA00023015"/>
    </source>
</evidence>
<dbReference type="InterPro" id="IPR019887">
    <property type="entry name" value="Tscrpt_reg_AsnC/Lrp_C"/>
</dbReference>
<evidence type="ECO:0000313" key="7">
    <source>
        <dbReference type="Proteomes" id="UP000093508"/>
    </source>
</evidence>
<dbReference type="Proteomes" id="UP000093508">
    <property type="component" value="Unassembled WGS sequence"/>
</dbReference>
<dbReference type="SUPFAM" id="SSF54909">
    <property type="entry name" value="Dimeric alpha+beta barrel"/>
    <property type="match status" value="1"/>
</dbReference>
<dbReference type="PANTHER" id="PTHR30154">
    <property type="entry name" value="LEUCINE-RESPONSIVE REGULATORY PROTEIN"/>
    <property type="match status" value="1"/>
</dbReference>
<gene>
    <name evidence="5" type="ORF">BBH99_12930</name>
    <name evidence="6" type="ORF">SAMN05444407_10354</name>
</gene>
<accession>A0A1M6Z2E0</accession>
<dbReference type="InterPro" id="IPR011008">
    <property type="entry name" value="Dimeric_a/b-barrel"/>
</dbReference>
<dbReference type="PROSITE" id="PS50956">
    <property type="entry name" value="HTH_ASNC_2"/>
    <property type="match status" value="1"/>
</dbReference>
<dbReference type="Gene3D" id="3.30.70.920">
    <property type="match status" value="1"/>
</dbReference>
<dbReference type="EMBL" id="MAYF01000333">
    <property type="protein sequence ID" value="OCA72761.1"/>
    <property type="molecule type" value="Genomic_DNA"/>
</dbReference>
<keyword evidence="2 6" id="KW-0238">DNA-binding</keyword>
<dbReference type="InterPro" id="IPR036388">
    <property type="entry name" value="WH-like_DNA-bd_sf"/>
</dbReference>
<reference evidence="5 7" key="1">
    <citation type="submission" date="2016-07" db="EMBL/GenBank/DDBJ databases">
        <authorList>
            <person name="Jeong J.-J."/>
            <person name="Kim D.W."/>
            <person name="Sang M.K."/>
            <person name="Choi I.-G."/>
            <person name="Kim K.D."/>
        </authorList>
    </citation>
    <scope>NUCLEOTIDE SEQUENCE [LARGE SCALE GENOMIC DNA]</scope>
    <source>
        <strain evidence="5 7">C-26</strain>
    </source>
</reference>
<dbReference type="GO" id="GO:0005829">
    <property type="term" value="C:cytosol"/>
    <property type="evidence" value="ECO:0007669"/>
    <property type="project" value="TreeGrafter"/>
</dbReference>
<dbReference type="PRINTS" id="PR00033">
    <property type="entry name" value="HTHASNC"/>
</dbReference>
<feature type="domain" description="HTH asnC-type" evidence="4">
    <location>
        <begin position="3"/>
        <end position="64"/>
    </location>
</feature>
<dbReference type="SUPFAM" id="SSF46785">
    <property type="entry name" value="Winged helix' DNA-binding domain"/>
    <property type="match status" value="1"/>
</dbReference>
<proteinExistence type="predicted"/>
<evidence type="ECO:0000256" key="3">
    <source>
        <dbReference type="ARBA" id="ARBA00023163"/>
    </source>
</evidence>
<keyword evidence="3" id="KW-0804">Transcription</keyword>
<evidence type="ECO:0000313" key="6">
    <source>
        <dbReference type="EMBL" id="SHL24543.1"/>
    </source>
</evidence>
<dbReference type="SMART" id="SM00344">
    <property type="entry name" value="HTH_ASNC"/>
    <property type="match status" value="1"/>
</dbReference>
<protein>
    <submittedName>
        <fullName evidence="5">AsnC family transcriptional regulator</fullName>
    </submittedName>
    <submittedName>
        <fullName evidence="6">DNA-binding transcriptional regulator, Lrp family</fullName>
    </submittedName>
</protein>
<evidence type="ECO:0000313" key="8">
    <source>
        <dbReference type="Proteomes" id="UP000184069"/>
    </source>
</evidence>
<dbReference type="AlphaFoldDB" id="A0A1M6Z2E0"/>
<evidence type="ECO:0000256" key="2">
    <source>
        <dbReference type="ARBA" id="ARBA00023125"/>
    </source>
</evidence>
<dbReference type="PANTHER" id="PTHR30154:SF34">
    <property type="entry name" value="TRANSCRIPTIONAL REGULATOR AZLB"/>
    <property type="match status" value="1"/>
</dbReference>
<dbReference type="EMBL" id="FRBM01000003">
    <property type="protein sequence ID" value="SHL24543.1"/>
    <property type="molecule type" value="Genomic_DNA"/>
</dbReference>
<evidence type="ECO:0000313" key="5">
    <source>
        <dbReference type="EMBL" id="OCA72761.1"/>
    </source>
</evidence>
<dbReference type="GO" id="GO:0043200">
    <property type="term" value="P:response to amino acid"/>
    <property type="evidence" value="ECO:0007669"/>
    <property type="project" value="TreeGrafter"/>
</dbReference>
<dbReference type="GO" id="GO:0043565">
    <property type="term" value="F:sequence-specific DNA binding"/>
    <property type="evidence" value="ECO:0007669"/>
    <property type="project" value="InterPro"/>
</dbReference>
<dbReference type="InterPro" id="IPR036390">
    <property type="entry name" value="WH_DNA-bd_sf"/>
</dbReference>
<reference evidence="6 8" key="2">
    <citation type="submission" date="2016-11" db="EMBL/GenBank/DDBJ databases">
        <authorList>
            <person name="Jaros S."/>
            <person name="Januszkiewicz K."/>
            <person name="Wedrychowicz H."/>
        </authorList>
    </citation>
    <scope>NUCLEOTIDE SEQUENCE [LARGE SCALE GENOMIC DNA]</scope>
    <source>
        <strain evidence="6 8">DSM 27621</strain>
    </source>
</reference>
<dbReference type="Gene3D" id="1.10.10.10">
    <property type="entry name" value="Winged helix-like DNA-binding domain superfamily/Winged helix DNA-binding domain"/>
    <property type="match status" value="1"/>
</dbReference>
<dbReference type="Pfam" id="PF13412">
    <property type="entry name" value="HTH_24"/>
    <property type="match status" value="1"/>
</dbReference>
<evidence type="ECO:0000259" key="4">
    <source>
        <dbReference type="PROSITE" id="PS50956"/>
    </source>
</evidence>
<dbReference type="RefSeq" id="WP_066699167.1">
    <property type="nucleotide sequence ID" value="NZ_FRBM01000003.1"/>
</dbReference>
<dbReference type="Pfam" id="PF01037">
    <property type="entry name" value="AsnC_trans_reg"/>
    <property type="match status" value="1"/>
</dbReference>
<name>A0A1M6Z2E0_9FLAO</name>
<keyword evidence="1" id="KW-0805">Transcription regulation</keyword>
<organism evidence="6 8">
    <name type="scientific">Chryseobacterium contaminans</name>
    <dbReference type="NCBI Taxonomy" id="1423959"/>
    <lineage>
        <taxon>Bacteria</taxon>
        <taxon>Pseudomonadati</taxon>
        <taxon>Bacteroidota</taxon>
        <taxon>Flavobacteriia</taxon>
        <taxon>Flavobacteriales</taxon>
        <taxon>Weeksellaceae</taxon>
        <taxon>Chryseobacterium group</taxon>
        <taxon>Chryseobacterium</taxon>
    </lineage>
</organism>
<dbReference type="Proteomes" id="UP000184069">
    <property type="component" value="Unassembled WGS sequence"/>
</dbReference>
<sequence>MNLDNIDLTLLKLLQEDATLNNKELSLKLHLSVAATHERVKKLKSRGYIKKTVAILDRDKIGLGLISFPQVFLKSHTFEVLQEFEREVSKFPEVMECYQIAGSYDFMLRIVTKDMDAYNVFLRHKLSLLPHVNTIHTYFVLSEVKNVTAYSLE</sequence>
<dbReference type="InterPro" id="IPR019888">
    <property type="entry name" value="Tscrpt_reg_AsnC-like"/>
</dbReference>
<dbReference type="InterPro" id="IPR000485">
    <property type="entry name" value="AsnC-type_HTH_dom"/>
</dbReference>